<dbReference type="Pfam" id="PF18135">
    <property type="entry name" value="Type_ISP_C"/>
    <property type="match status" value="1"/>
</dbReference>
<evidence type="ECO:0000313" key="3">
    <source>
        <dbReference type="EMBL" id="MFC0811749.1"/>
    </source>
</evidence>
<feature type="compositionally biased region" description="Acidic residues" evidence="1">
    <location>
        <begin position="419"/>
        <end position="436"/>
    </location>
</feature>
<keyword evidence="4" id="KW-1185">Reference proteome</keyword>
<gene>
    <name evidence="3" type="ORF">ACFHYO_06435</name>
</gene>
<protein>
    <submittedName>
        <fullName evidence="3">Type ISP restriction/modification enzyme</fullName>
    </submittedName>
</protein>
<organism evidence="3 4">
    <name type="scientific">Paracoccus panacisoli</name>
    <dbReference type="NCBI Taxonomy" id="1510163"/>
    <lineage>
        <taxon>Bacteria</taxon>
        <taxon>Pseudomonadati</taxon>
        <taxon>Pseudomonadota</taxon>
        <taxon>Alphaproteobacteria</taxon>
        <taxon>Rhodobacterales</taxon>
        <taxon>Paracoccaceae</taxon>
        <taxon>Paracoccus</taxon>
    </lineage>
</organism>
<dbReference type="EMBL" id="JBHMQU010000024">
    <property type="protein sequence ID" value="MFC0811749.1"/>
    <property type="molecule type" value="Genomic_DNA"/>
</dbReference>
<feature type="domain" description="Type ISP restriction-modification enzyme LLaBIII C-terminal specificity" evidence="2">
    <location>
        <begin position="20"/>
        <end position="366"/>
    </location>
</feature>
<name>A0ABV6T3B4_9RHOB</name>
<feature type="region of interest" description="Disordered" evidence="1">
    <location>
        <begin position="403"/>
        <end position="436"/>
    </location>
</feature>
<dbReference type="RefSeq" id="WP_394319176.1">
    <property type="nucleotide sequence ID" value="NZ_JBHMQU010000024.1"/>
</dbReference>
<comment type="caution">
    <text evidence="3">The sequence shown here is derived from an EMBL/GenBank/DDBJ whole genome shotgun (WGS) entry which is preliminary data.</text>
</comment>
<dbReference type="InterPro" id="IPR041635">
    <property type="entry name" value="Type_ISP_LLaBIII_C"/>
</dbReference>
<evidence type="ECO:0000313" key="4">
    <source>
        <dbReference type="Proteomes" id="UP001589920"/>
    </source>
</evidence>
<sequence length="436" mass="48483">MAPFLPIGKGDFFDWPKLVDVFPWRYNGTQWFRGWPIAPTEELLRRRVGKIVAAATARKKSLFKESAHRKIGKRYASDMPGGGEKPIDGLTEEDIANLNIERFGFRSFDRAWAIIDTRFGDRLRQPLWDTISEKQVFLTSLSAVPLANGSAMQSTIYLPDCHIVRGSYGVRDIFPLYRDAKGTEPNVTAGLLDALGKEYGATPSPEDLAAYAYALLGGQSYTRRFWNELETPSPRVPMTKDGATFAEAAKLGRKLIWLHTYAERFRGDGRGDEVPQGKATTIKGVSSDPAHYPEKYAYDPAKREITVGDGRFGPVAPEVWDFEVSGLEVVKSWLAYRMKLRAGRKSSPLDEEHPERWTARLSDEFLELLWVLEATLAMEPELEKVLGKVVAGPCFAAADLPAPTAEQRKASGKAAASDDQPDLFGGDDEDDDGDDD</sequence>
<reference evidence="3 4" key="1">
    <citation type="submission" date="2024-09" db="EMBL/GenBank/DDBJ databases">
        <authorList>
            <person name="Sun Q."/>
            <person name="Mori K."/>
        </authorList>
    </citation>
    <scope>NUCLEOTIDE SEQUENCE [LARGE SCALE GENOMIC DNA]</scope>
    <source>
        <strain evidence="3 4">KCTC 42086</strain>
    </source>
</reference>
<evidence type="ECO:0000256" key="1">
    <source>
        <dbReference type="SAM" id="MobiDB-lite"/>
    </source>
</evidence>
<evidence type="ECO:0000259" key="2">
    <source>
        <dbReference type="Pfam" id="PF18135"/>
    </source>
</evidence>
<proteinExistence type="predicted"/>
<dbReference type="Proteomes" id="UP001589920">
    <property type="component" value="Unassembled WGS sequence"/>
</dbReference>
<accession>A0ABV6T3B4</accession>